<gene>
    <name evidence="1" type="ordered locus">SACOL0133</name>
</gene>
<evidence type="ECO:0000313" key="1">
    <source>
        <dbReference type="EMBL" id="AAY21094.1"/>
    </source>
</evidence>
<dbReference type="KEGG" id="sac:SACOL0133"/>
<reference evidence="1 2" key="1">
    <citation type="journal article" date="2005" name="J. Bacteriol.">
        <title>Insights on evolution of virulence and resistance from the complete genome analysis of an early methicillin-resistant Staphylococcus aureus strain and a biofilm-producing methicillin-resistant Staphylococcus epidermidis strain.</title>
        <authorList>
            <person name="Gill S.R."/>
            <person name="Fouts D.E."/>
            <person name="Archer G.L."/>
            <person name="Mongodin E.F."/>
            <person name="Deboy R.T."/>
            <person name="Ravel J."/>
            <person name="Paulsen I.T."/>
            <person name="Kolonay J.F."/>
            <person name="Brinkac L."/>
            <person name="Beanan M."/>
            <person name="Dodson R.J."/>
            <person name="Daugherty S.C."/>
            <person name="Madupu R."/>
            <person name="Angiuoli S.V."/>
            <person name="Durkin A.S."/>
            <person name="Haft D.H."/>
            <person name="Vamathevan J."/>
            <person name="Khouri H."/>
            <person name="Utterback T."/>
            <person name="Lee C."/>
            <person name="Dimitrov G."/>
            <person name="Jiang L."/>
            <person name="Qin H."/>
            <person name="Weidman J."/>
            <person name="Tran K."/>
            <person name="Kang K."/>
            <person name="Hance I.R."/>
            <person name="Nelson K.E."/>
            <person name="Fraser C.M."/>
        </authorList>
    </citation>
    <scope>NUCLEOTIDE SEQUENCE [LARGE SCALE GENOMIC DNA]</scope>
    <source>
        <strain evidence="1 2">COL</strain>
    </source>
</reference>
<name>A0A0H2X3I6_STAAC</name>
<organism evidence="1 2">
    <name type="scientific">Staphylococcus aureus (strain COL)</name>
    <dbReference type="NCBI Taxonomy" id="93062"/>
    <lineage>
        <taxon>Bacteria</taxon>
        <taxon>Bacillati</taxon>
        <taxon>Bacillota</taxon>
        <taxon>Bacilli</taxon>
        <taxon>Bacillales</taxon>
        <taxon>Staphylococcaceae</taxon>
        <taxon>Staphylococcus</taxon>
    </lineage>
</organism>
<dbReference type="AlphaFoldDB" id="A0A0H2X3I6"/>
<accession>A0A0H2X3I6</accession>
<dbReference type="Proteomes" id="UP000000530">
    <property type="component" value="Chromosome"/>
</dbReference>
<sequence>MILIMYKKYKSNRHPYKTSEPLKTKKHKIKLNLK</sequence>
<evidence type="ECO:0000313" key="2">
    <source>
        <dbReference type="Proteomes" id="UP000000530"/>
    </source>
</evidence>
<proteinExistence type="predicted"/>
<dbReference type="EMBL" id="CP000046">
    <property type="protein sequence ID" value="AAY21094.1"/>
    <property type="molecule type" value="Genomic_DNA"/>
</dbReference>
<dbReference type="HOGENOM" id="CLU_3376130_0_0_9"/>
<protein>
    <submittedName>
        <fullName evidence="1">Uncharacterized protein</fullName>
    </submittedName>
</protein>